<comment type="caution">
    <text evidence="2">The sequence shown here is derived from an EMBL/GenBank/DDBJ whole genome shotgun (WGS) entry which is preliminary data.</text>
</comment>
<dbReference type="InterPro" id="IPR058247">
    <property type="entry name" value="DUF1453"/>
</dbReference>
<feature type="transmembrane region" description="Helical" evidence="1">
    <location>
        <begin position="6"/>
        <end position="21"/>
    </location>
</feature>
<dbReference type="Pfam" id="PF07301">
    <property type="entry name" value="DUF1453"/>
    <property type="match status" value="1"/>
</dbReference>
<keyword evidence="1" id="KW-1133">Transmembrane helix</keyword>
<dbReference type="Proteomes" id="UP000443353">
    <property type="component" value="Unassembled WGS sequence"/>
</dbReference>
<protein>
    <recommendedName>
        <fullName evidence="4">DUF1453 domain-containing protein</fullName>
    </recommendedName>
</protein>
<dbReference type="EMBL" id="WSES01000001">
    <property type="protein sequence ID" value="MVW58443.1"/>
    <property type="molecule type" value="Genomic_DNA"/>
</dbReference>
<reference evidence="2 3" key="1">
    <citation type="submission" date="2019-12" db="EMBL/GenBank/DDBJ databases">
        <authorList>
            <person name="Li C."/>
            <person name="Zhao J."/>
        </authorList>
    </citation>
    <scope>NUCLEOTIDE SEQUENCE [LARGE SCALE GENOMIC DNA]</scope>
    <source>
        <strain evidence="2 3">NEAU-DD11</strain>
    </source>
</reference>
<keyword evidence="1" id="KW-0472">Membrane</keyword>
<evidence type="ECO:0008006" key="4">
    <source>
        <dbReference type="Google" id="ProtNLM"/>
    </source>
</evidence>
<dbReference type="RefSeq" id="WP_056126797.1">
    <property type="nucleotide sequence ID" value="NZ_WSES01000001.1"/>
</dbReference>
<keyword evidence="1" id="KW-0812">Transmembrane</keyword>
<accession>A0A7X3K593</accession>
<feature type="transmembrane region" description="Helical" evidence="1">
    <location>
        <begin position="137"/>
        <end position="157"/>
    </location>
</feature>
<feature type="transmembrane region" description="Helical" evidence="1">
    <location>
        <begin position="59"/>
        <end position="80"/>
    </location>
</feature>
<feature type="transmembrane region" description="Helical" evidence="1">
    <location>
        <begin position="33"/>
        <end position="53"/>
    </location>
</feature>
<gene>
    <name evidence="2" type="ORF">GPY61_00700</name>
</gene>
<organism evidence="2 3">
    <name type="scientific">Massilia cellulosiltytica</name>
    <dbReference type="NCBI Taxonomy" id="2683234"/>
    <lineage>
        <taxon>Bacteria</taxon>
        <taxon>Pseudomonadati</taxon>
        <taxon>Pseudomonadota</taxon>
        <taxon>Betaproteobacteria</taxon>
        <taxon>Burkholderiales</taxon>
        <taxon>Oxalobacteraceae</taxon>
        <taxon>Telluria group</taxon>
        <taxon>Massilia</taxon>
    </lineage>
</organism>
<dbReference type="AlphaFoldDB" id="A0A7X3K593"/>
<feature type="transmembrane region" description="Helical" evidence="1">
    <location>
        <begin position="100"/>
        <end position="117"/>
    </location>
</feature>
<evidence type="ECO:0000313" key="3">
    <source>
        <dbReference type="Proteomes" id="UP000443353"/>
    </source>
</evidence>
<evidence type="ECO:0000256" key="1">
    <source>
        <dbReference type="SAM" id="Phobius"/>
    </source>
</evidence>
<keyword evidence="3" id="KW-1185">Reference proteome</keyword>
<proteinExistence type="predicted"/>
<sequence length="170" mass="19022">MSLTTLALIALVPLLIWRIHSRLKHQMTRQRSILSRHYTGLFVFVVMILIPASELGDRPFQLAALAAGAIGGIALGSYGLRRTRFEDTPEGYFFTPPSRMGILVAMVLVARVVYLGIEIYMNQGSNRPNPRFTDSPITMLCLGLTAAYFATFSAALMRWRQRMRKEIGGT</sequence>
<evidence type="ECO:0000313" key="2">
    <source>
        <dbReference type="EMBL" id="MVW58443.1"/>
    </source>
</evidence>
<name>A0A7X3K593_9BURK</name>